<keyword evidence="8" id="KW-1185">Reference proteome</keyword>
<evidence type="ECO:0000256" key="2">
    <source>
        <dbReference type="ARBA" id="ARBA00022723"/>
    </source>
</evidence>
<comment type="cofactor">
    <cofactor evidence="1 5">
        <name>Zn(2+)</name>
        <dbReference type="ChEBI" id="CHEBI:29105"/>
    </cofactor>
</comment>
<reference evidence="8" key="1">
    <citation type="journal article" date="2019" name="Int. J. Syst. Evol. Microbiol.">
        <title>The Global Catalogue of Microorganisms (GCM) 10K type strain sequencing project: providing services to taxonomists for standard genome sequencing and annotation.</title>
        <authorList>
            <consortium name="The Broad Institute Genomics Platform"/>
            <consortium name="The Broad Institute Genome Sequencing Center for Infectious Disease"/>
            <person name="Wu L."/>
            <person name="Ma J."/>
        </authorList>
    </citation>
    <scope>NUCLEOTIDE SEQUENCE [LARGE SCALE GENOMIC DNA]</scope>
    <source>
        <strain evidence="8">JCM 17808</strain>
    </source>
</reference>
<dbReference type="InterPro" id="IPR020843">
    <property type="entry name" value="ER"/>
</dbReference>
<evidence type="ECO:0000259" key="6">
    <source>
        <dbReference type="SMART" id="SM00829"/>
    </source>
</evidence>
<dbReference type="Pfam" id="PF00107">
    <property type="entry name" value="ADH_zinc_N"/>
    <property type="match status" value="1"/>
</dbReference>
<protein>
    <submittedName>
        <fullName evidence="7">Alcohol dehydrogenase family protein</fullName>
    </submittedName>
</protein>
<dbReference type="Pfam" id="PF08240">
    <property type="entry name" value="ADH_N"/>
    <property type="match status" value="1"/>
</dbReference>
<feature type="domain" description="Enoyl reductase (ER)" evidence="6">
    <location>
        <begin position="8"/>
        <end position="344"/>
    </location>
</feature>
<keyword evidence="4" id="KW-0560">Oxidoreductase</keyword>
<dbReference type="PROSITE" id="PS00059">
    <property type="entry name" value="ADH_ZINC"/>
    <property type="match status" value="1"/>
</dbReference>
<sequence>MKALTFHGPRDIRYSEVPDPQLIDERAAVVRVTRASICGSDLHIYHGEGFSDDLGFCVGHEAVGVITEVGAAVDRRSVGDRVLIPASVGCTRCQACDEGRTSQCTSRSGATEKCYGLSTALQGSQAELVAVPDADRNTVIIPEGISDDAAVVMTDATATAWYRARRARIAPGESVAVIGLGPIGQTAVQHARLMGAAEVFGIDPVPERRRMAAVQGARVVDAEDPVAQVREWTGGQGAHAAIEAVGADATIEMAQRLVRRTGRVSVVGVNQNKRYSFHMERAQVKELEFAIGLCSVQFELPTLLELTRAGRLDPEVVITHRLPLSEGPAAYTCLDTKSWGPSLVDSSSFAVRLLPSSQAETE</sequence>
<dbReference type="RefSeq" id="WP_247618521.1">
    <property type="nucleotide sequence ID" value="NZ_BAABGL010000011.1"/>
</dbReference>
<evidence type="ECO:0000256" key="5">
    <source>
        <dbReference type="RuleBase" id="RU361277"/>
    </source>
</evidence>
<dbReference type="InterPro" id="IPR011032">
    <property type="entry name" value="GroES-like_sf"/>
</dbReference>
<dbReference type="Proteomes" id="UP001500642">
    <property type="component" value="Unassembled WGS sequence"/>
</dbReference>
<comment type="similarity">
    <text evidence="5">Belongs to the zinc-containing alcohol dehydrogenase family.</text>
</comment>
<evidence type="ECO:0000256" key="1">
    <source>
        <dbReference type="ARBA" id="ARBA00001947"/>
    </source>
</evidence>
<evidence type="ECO:0000256" key="3">
    <source>
        <dbReference type="ARBA" id="ARBA00022833"/>
    </source>
</evidence>
<dbReference type="PANTHER" id="PTHR42813">
    <property type="entry name" value="ZINC-TYPE ALCOHOL DEHYDROGENASE-LIKE"/>
    <property type="match status" value="1"/>
</dbReference>
<dbReference type="SMART" id="SM00829">
    <property type="entry name" value="PKS_ER"/>
    <property type="match status" value="1"/>
</dbReference>
<dbReference type="SUPFAM" id="SSF51735">
    <property type="entry name" value="NAD(P)-binding Rossmann-fold domains"/>
    <property type="match status" value="1"/>
</dbReference>
<gene>
    <name evidence="7" type="ORF">GCM10023167_17690</name>
</gene>
<accession>A0ABP8JHC5</accession>
<evidence type="ECO:0000313" key="7">
    <source>
        <dbReference type="EMBL" id="GAA4390843.1"/>
    </source>
</evidence>
<proteinExistence type="inferred from homology"/>
<dbReference type="Gene3D" id="3.90.180.10">
    <property type="entry name" value="Medium-chain alcohol dehydrogenases, catalytic domain"/>
    <property type="match status" value="1"/>
</dbReference>
<dbReference type="InterPro" id="IPR002328">
    <property type="entry name" value="ADH_Zn_CS"/>
</dbReference>
<keyword evidence="3 5" id="KW-0862">Zinc</keyword>
<name>A0ABP8JHC5_9MICO</name>
<dbReference type="InterPro" id="IPR013154">
    <property type="entry name" value="ADH-like_N"/>
</dbReference>
<dbReference type="SUPFAM" id="SSF50129">
    <property type="entry name" value="GroES-like"/>
    <property type="match status" value="1"/>
</dbReference>
<dbReference type="Gene3D" id="3.40.50.720">
    <property type="entry name" value="NAD(P)-binding Rossmann-like Domain"/>
    <property type="match status" value="1"/>
</dbReference>
<dbReference type="EMBL" id="BAABGL010000011">
    <property type="protein sequence ID" value="GAA4390843.1"/>
    <property type="molecule type" value="Genomic_DNA"/>
</dbReference>
<comment type="caution">
    <text evidence="7">The sequence shown here is derived from an EMBL/GenBank/DDBJ whole genome shotgun (WGS) entry which is preliminary data.</text>
</comment>
<dbReference type="InterPro" id="IPR013149">
    <property type="entry name" value="ADH-like_C"/>
</dbReference>
<keyword evidence="2 5" id="KW-0479">Metal-binding</keyword>
<dbReference type="InterPro" id="IPR036291">
    <property type="entry name" value="NAD(P)-bd_dom_sf"/>
</dbReference>
<evidence type="ECO:0000256" key="4">
    <source>
        <dbReference type="ARBA" id="ARBA00023002"/>
    </source>
</evidence>
<organism evidence="7 8">
    <name type="scientific">Brevibacterium pityocampae</name>
    <dbReference type="NCBI Taxonomy" id="506594"/>
    <lineage>
        <taxon>Bacteria</taxon>
        <taxon>Bacillati</taxon>
        <taxon>Actinomycetota</taxon>
        <taxon>Actinomycetes</taxon>
        <taxon>Micrococcales</taxon>
        <taxon>Brevibacteriaceae</taxon>
        <taxon>Brevibacterium</taxon>
    </lineage>
</organism>
<evidence type="ECO:0000313" key="8">
    <source>
        <dbReference type="Proteomes" id="UP001500642"/>
    </source>
</evidence>